<dbReference type="SUPFAM" id="SSF52833">
    <property type="entry name" value="Thioredoxin-like"/>
    <property type="match status" value="1"/>
</dbReference>
<dbReference type="GO" id="GO:0016209">
    <property type="term" value="F:antioxidant activity"/>
    <property type="evidence" value="ECO:0007669"/>
    <property type="project" value="InterPro"/>
</dbReference>
<dbReference type="CDD" id="cd02966">
    <property type="entry name" value="TlpA_like_family"/>
    <property type="match status" value="1"/>
</dbReference>
<dbReference type="InterPro" id="IPR017937">
    <property type="entry name" value="Thioredoxin_CS"/>
</dbReference>
<protein>
    <submittedName>
        <fullName evidence="2">Thiol-disulfide isomerase/thioredoxin</fullName>
    </submittedName>
</protein>
<reference evidence="2 3" key="1">
    <citation type="submission" date="2020-08" db="EMBL/GenBank/DDBJ databases">
        <title>Genomic Encyclopedia of Type Strains, Phase IV (KMG-IV): sequencing the most valuable type-strain genomes for metagenomic binning, comparative biology and taxonomic classification.</title>
        <authorList>
            <person name="Goeker M."/>
        </authorList>
    </citation>
    <scope>NUCLEOTIDE SEQUENCE [LARGE SCALE GENOMIC DNA]</scope>
    <source>
        <strain evidence="2 3">DSM 23562</strain>
    </source>
</reference>
<dbReference type="InterPro" id="IPR013766">
    <property type="entry name" value="Thioredoxin_domain"/>
</dbReference>
<evidence type="ECO:0000313" key="3">
    <source>
        <dbReference type="Proteomes" id="UP000520814"/>
    </source>
</evidence>
<evidence type="ECO:0000313" key="2">
    <source>
        <dbReference type="EMBL" id="MBB6050476.1"/>
    </source>
</evidence>
<dbReference type="PANTHER" id="PTHR42852">
    <property type="entry name" value="THIOL:DISULFIDE INTERCHANGE PROTEIN DSBE"/>
    <property type="match status" value="1"/>
</dbReference>
<dbReference type="GO" id="GO:0016853">
    <property type="term" value="F:isomerase activity"/>
    <property type="evidence" value="ECO:0007669"/>
    <property type="project" value="UniProtKB-KW"/>
</dbReference>
<comment type="caution">
    <text evidence="2">The sequence shown here is derived from an EMBL/GenBank/DDBJ whole genome shotgun (WGS) entry which is preliminary data.</text>
</comment>
<dbReference type="RefSeq" id="WP_184195503.1">
    <property type="nucleotide sequence ID" value="NZ_JACHGW010000002.1"/>
</dbReference>
<accession>A0A7W9W6S3</accession>
<dbReference type="EMBL" id="JACHGW010000002">
    <property type="protein sequence ID" value="MBB6050476.1"/>
    <property type="molecule type" value="Genomic_DNA"/>
</dbReference>
<dbReference type="AlphaFoldDB" id="A0A7W9W6S3"/>
<name>A0A7W9W6S3_ARMRO</name>
<dbReference type="Gene3D" id="3.40.30.10">
    <property type="entry name" value="Glutaredoxin"/>
    <property type="match status" value="1"/>
</dbReference>
<dbReference type="PROSITE" id="PS00194">
    <property type="entry name" value="THIOREDOXIN_1"/>
    <property type="match status" value="1"/>
</dbReference>
<dbReference type="Proteomes" id="UP000520814">
    <property type="component" value="Unassembled WGS sequence"/>
</dbReference>
<feature type="domain" description="Thioredoxin" evidence="1">
    <location>
        <begin position="1"/>
        <end position="142"/>
    </location>
</feature>
<dbReference type="GO" id="GO:0016491">
    <property type="term" value="F:oxidoreductase activity"/>
    <property type="evidence" value="ECO:0007669"/>
    <property type="project" value="InterPro"/>
</dbReference>
<organism evidence="2 3">
    <name type="scientific">Armatimonas rosea</name>
    <dbReference type="NCBI Taxonomy" id="685828"/>
    <lineage>
        <taxon>Bacteria</taxon>
        <taxon>Bacillati</taxon>
        <taxon>Armatimonadota</taxon>
        <taxon>Armatimonadia</taxon>
        <taxon>Armatimonadales</taxon>
        <taxon>Armatimonadaceae</taxon>
        <taxon>Armatimonas</taxon>
    </lineage>
</organism>
<dbReference type="InterPro" id="IPR000866">
    <property type="entry name" value="AhpC/TSA"/>
</dbReference>
<gene>
    <name evidence="2" type="ORF">HNQ39_002267</name>
</gene>
<dbReference type="InterPro" id="IPR050553">
    <property type="entry name" value="Thioredoxin_ResA/DsbE_sf"/>
</dbReference>
<sequence length="144" mass="14973">MPGPAPIDPAGLKAVVAKNKGKVVVVNFWASWCVPCKQEFPDLVAAVKAAGATLITVACDTPQDAATKSAKFLTTQGATANAFFNKANTDIAAYLKWLEPKAPPTSPIPRTYVFSPTGKLVKAMSGKHDAAAFTAEITAAKAAK</sequence>
<keyword evidence="2" id="KW-0413">Isomerase</keyword>
<dbReference type="Pfam" id="PF00578">
    <property type="entry name" value="AhpC-TSA"/>
    <property type="match status" value="1"/>
</dbReference>
<dbReference type="PANTHER" id="PTHR42852:SF13">
    <property type="entry name" value="PROTEIN DIPZ"/>
    <property type="match status" value="1"/>
</dbReference>
<dbReference type="InterPro" id="IPR036249">
    <property type="entry name" value="Thioredoxin-like_sf"/>
</dbReference>
<evidence type="ECO:0000259" key="1">
    <source>
        <dbReference type="PROSITE" id="PS51352"/>
    </source>
</evidence>
<proteinExistence type="predicted"/>
<dbReference type="PROSITE" id="PS51352">
    <property type="entry name" value="THIOREDOXIN_2"/>
    <property type="match status" value="1"/>
</dbReference>
<keyword evidence="3" id="KW-1185">Reference proteome</keyword>